<dbReference type="Proteomes" id="UP000186817">
    <property type="component" value="Unassembled WGS sequence"/>
</dbReference>
<feature type="region of interest" description="Disordered" evidence="1">
    <location>
        <begin position="258"/>
        <end position="307"/>
    </location>
</feature>
<proteinExistence type="predicted"/>
<dbReference type="EMBL" id="LSRX01000463">
    <property type="protein sequence ID" value="OLP96563.1"/>
    <property type="molecule type" value="Genomic_DNA"/>
</dbReference>
<gene>
    <name evidence="2" type="ORF">AK812_SmicGene21194</name>
</gene>
<dbReference type="AlphaFoldDB" id="A0A1Q9DN20"/>
<evidence type="ECO:0000313" key="3">
    <source>
        <dbReference type="Proteomes" id="UP000186817"/>
    </source>
</evidence>
<name>A0A1Q9DN20_SYMMI</name>
<feature type="compositionally biased region" description="Basic and acidic residues" evidence="1">
    <location>
        <begin position="261"/>
        <end position="276"/>
    </location>
</feature>
<evidence type="ECO:0000256" key="1">
    <source>
        <dbReference type="SAM" id="MobiDB-lite"/>
    </source>
</evidence>
<comment type="caution">
    <text evidence="2">The sequence shown here is derived from an EMBL/GenBank/DDBJ whole genome shotgun (WGS) entry which is preliminary data.</text>
</comment>
<keyword evidence="3" id="KW-1185">Reference proteome</keyword>
<accession>A0A1Q9DN20</accession>
<reference evidence="2 3" key="1">
    <citation type="submission" date="2016-02" db="EMBL/GenBank/DDBJ databases">
        <title>Genome analysis of coral dinoflagellate symbionts highlights evolutionary adaptations to a symbiotic lifestyle.</title>
        <authorList>
            <person name="Aranda M."/>
            <person name="Li Y."/>
            <person name="Liew Y.J."/>
            <person name="Baumgarten S."/>
            <person name="Simakov O."/>
            <person name="Wilson M."/>
            <person name="Piel J."/>
            <person name="Ashoor H."/>
            <person name="Bougouffa S."/>
            <person name="Bajic V.B."/>
            <person name="Ryu T."/>
            <person name="Ravasi T."/>
            <person name="Bayer T."/>
            <person name="Micklem G."/>
            <person name="Kim H."/>
            <person name="Bhak J."/>
            <person name="Lajeunesse T.C."/>
            <person name="Voolstra C.R."/>
        </authorList>
    </citation>
    <scope>NUCLEOTIDE SEQUENCE [LARGE SCALE GENOMIC DNA]</scope>
    <source>
        <strain evidence="2 3">CCMP2467</strain>
    </source>
</reference>
<dbReference type="OrthoDB" id="10649884at2759"/>
<evidence type="ECO:0000313" key="2">
    <source>
        <dbReference type="EMBL" id="OLP96563.1"/>
    </source>
</evidence>
<protein>
    <submittedName>
        <fullName evidence="2">Uncharacterized protein</fullName>
    </submittedName>
</protein>
<organism evidence="2 3">
    <name type="scientific">Symbiodinium microadriaticum</name>
    <name type="common">Dinoflagellate</name>
    <name type="synonym">Zooxanthella microadriatica</name>
    <dbReference type="NCBI Taxonomy" id="2951"/>
    <lineage>
        <taxon>Eukaryota</taxon>
        <taxon>Sar</taxon>
        <taxon>Alveolata</taxon>
        <taxon>Dinophyceae</taxon>
        <taxon>Suessiales</taxon>
        <taxon>Symbiodiniaceae</taxon>
        <taxon>Symbiodinium</taxon>
    </lineage>
</organism>
<sequence>MERDSWGSLCQAAATALALASRLTSATSQQLGWQTQGRVQVILDPSDIARLEFIEGAKLRRLAESQRCVMVVPMLMHIDLPEPLHPKTLILGEPVLQRMVALASIRCKNDSARYTAQLAEIAELRGQLAQLPYVEAVSKVRMLQDVMKRRRRWCWDEIHQMEQELAELQTTIVVNTNEIELRNMEAESMGLEAARLEAAKAAARAAAEMRLPPVAVSHRRLQSEAHQSELADFFHRLDPAGPAGGRLFTEAEVQAGCGGQSEKRLAEGRSRTEKMSESVPAVAAATGSPDDAEQSDHSNPDGSFTLPEWRDFFREEGSFSTEEWIEVTGELRGRSLG</sequence>